<evidence type="ECO:0000313" key="2">
    <source>
        <dbReference type="Proteomes" id="UP000325218"/>
    </source>
</evidence>
<gene>
    <name evidence="1" type="ORF">FRY98_21810</name>
</gene>
<protein>
    <submittedName>
        <fullName evidence="1">Uncharacterized protein</fullName>
    </submittedName>
</protein>
<keyword evidence="2" id="KW-1185">Reference proteome</keyword>
<accession>A0A5D0CP42</accession>
<dbReference type="EMBL" id="VSDO01000005">
    <property type="protein sequence ID" value="TYA10457.1"/>
    <property type="molecule type" value="Genomic_DNA"/>
</dbReference>
<dbReference type="RefSeq" id="WP_148456065.1">
    <property type="nucleotide sequence ID" value="NZ_VSDO01000005.1"/>
</dbReference>
<dbReference type="Proteomes" id="UP000325218">
    <property type="component" value="Unassembled WGS sequence"/>
</dbReference>
<dbReference type="AlphaFoldDB" id="A0A5D0CP42"/>
<evidence type="ECO:0000313" key="1">
    <source>
        <dbReference type="EMBL" id="TYA10457.1"/>
    </source>
</evidence>
<dbReference type="OrthoDB" id="2695569at2"/>
<name>A0A5D0CP42_9BACL</name>
<comment type="caution">
    <text evidence="1">The sequence shown here is derived from an EMBL/GenBank/DDBJ whole genome shotgun (WGS) entry which is preliminary data.</text>
</comment>
<proteinExistence type="predicted"/>
<sequence length="233" mass="27246">MTKRIVDYVLEEWLRSQTDSGSREPAKLKVTWQHRVQYAVGHAIHDYFTLEPAVRIHTPIQVLLNRRWPRSKATFKDSLHYWQVYNVIVAQLTRITGELIYEYPLALYESWETKVKELDRHLSVIFQAVWPSRLGPHQVKVQKFLVENNEELVKAFVHTAHVFWHSAYGEPPGEIEVFALLDDRKYVFTREMLDLQKSLDYVLLLAETWDAQNAAEQADKREGKADCQVPAGT</sequence>
<organism evidence="1 2">
    <name type="scientific">Paenibacillus faecis</name>
    <dbReference type="NCBI Taxonomy" id="862114"/>
    <lineage>
        <taxon>Bacteria</taxon>
        <taxon>Bacillati</taxon>
        <taxon>Bacillota</taxon>
        <taxon>Bacilli</taxon>
        <taxon>Bacillales</taxon>
        <taxon>Paenibacillaceae</taxon>
        <taxon>Paenibacillus</taxon>
    </lineage>
</organism>
<reference evidence="1 2" key="1">
    <citation type="submission" date="2019-08" db="EMBL/GenBank/DDBJ databases">
        <title>Genome sequencing of Paenibacillus faecis DSM 23593(T).</title>
        <authorList>
            <person name="Kook J.-K."/>
            <person name="Park S.-N."/>
            <person name="Lim Y.K."/>
        </authorList>
    </citation>
    <scope>NUCLEOTIDE SEQUENCE [LARGE SCALE GENOMIC DNA]</scope>
    <source>
        <strain evidence="1 2">DSM 23593</strain>
    </source>
</reference>